<sequence>DQVVIDVTSVIASFERSFAEKKKEIKKMAEHRQNMAGIDKKRYELTVMGWYRLWFPLRDVLVELEALVRRKEVVTNSISELKERAEQNREERKGMNEEVETLNDELGRMGEKSEIEMKALHEAQGKQKEVESEIRGINESIGDLKNKERSDEKQIKEIELEIRKREDALLSNGKANEKMLMERKVRELDDQRAGLEEEVRKTKELFERNKENYRAKESAVERMKSEKYDSDKKMKNAIEDLHESNAVAKDKLARFGRDIPHIVQEIKKNLSKFEKEPLGPIGQYLNVREEQWTLAIEKALRQNMCSFVLHSQKDRKLFFDLCRRLGVQCPNVIVTNFNVPAHDTRRNEPDMKIPTVERMLQFSNTTIRNCLIDVVSIESLMLIETDEEAREILDGRCPVNVRKAFTRSGGDGMGRNAQGGSYRFYPNIERNARANFLIKNKTYDVKELNYIVSEEKKKSGELGEIIRKDEAVLKQLNMDKAQLIKKGNELEQKKNFKIGEKNKLERQLRDMVDEEEEDNTIANLKTTIDEFRVNIKKINNEKEGLQKTREKMNTRLSIAKSSVADAKKKLEKASEGSGPIEKRLAALKADIDRIDASHENFIANKKKLTVEEDGFHDKFVAVDRKKEEAEEMAELRKSPQFLARFASTGGKPAEFSDPPDFSEMPATDEMQKTYDDLDMEVNAAMAAMDAVSYDENVYRKMVEEFNTHKKSFKRLKAVGRELRNCQTERNEKLPILRHAVTIRLKLAFQKLMSMSNYCGELRVRTKEKVIEIKVLTHGEEKLVMDDDDERGRNVAQDLKGLSGGERSYTTACFIMSLWEIMEAPFRCMDEFDVFMDMVNRKIVMELLVKLATEEFAHSQFIFFTPQGIRELGARDKVQIFEMPKVRD</sequence>
<keyword evidence="6" id="KW-0227">DNA damage</keyword>
<dbReference type="Proteomes" id="UP001432322">
    <property type="component" value="Unassembled WGS sequence"/>
</dbReference>
<accession>A0AAV5VAN6</accession>
<gene>
    <name evidence="13" type="ORF">PFISCL1PPCAC_6246</name>
</gene>
<feature type="coiled-coil region" evidence="12">
    <location>
        <begin position="466"/>
        <end position="555"/>
    </location>
</feature>
<dbReference type="SUPFAM" id="SSF52540">
    <property type="entry name" value="P-loop containing nucleoside triphosphate hydrolases"/>
    <property type="match status" value="1"/>
</dbReference>
<evidence type="ECO:0000256" key="4">
    <source>
        <dbReference type="ARBA" id="ARBA00022454"/>
    </source>
</evidence>
<dbReference type="InterPro" id="IPR027417">
    <property type="entry name" value="P-loop_NTPase"/>
</dbReference>
<evidence type="ECO:0000256" key="6">
    <source>
        <dbReference type="ARBA" id="ARBA00022763"/>
    </source>
</evidence>
<evidence type="ECO:0000256" key="5">
    <source>
        <dbReference type="ARBA" id="ARBA00022741"/>
    </source>
</evidence>
<dbReference type="GO" id="GO:0005634">
    <property type="term" value="C:nucleus"/>
    <property type="evidence" value="ECO:0007669"/>
    <property type="project" value="UniProtKB-SubCell"/>
</dbReference>
<dbReference type="GO" id="GO:0003697">
    <property type="term" value="F:single-stranded DNA binding"/>
    <property type="evidence" value="ECO:0007669"/>
    <property type="project" value="TreeGrafter"/>
</dbReference>
<comment type="similarity">
    <text evidence="3">Belongs to the SMC family. SMC6 subfamily.</text>
</comment>
<evidence type="ECO:0000256" key="7">
    <source>
        <dbReference type="ARBA" id="ARBA00022840"/>
    </source>
</evidence>
<evidence type="ECO:0000313" key="13">
    <source>
        <dbReference type="EMBL" id="GMT14949.1"/>
    </source>
</evidence>
<protein>
    <recommendedName>
        <fullName evidence="15">SMC-6</fullName>
    </recommendedName>
</protein>
<evidence type="ECO:0000256" key="3">
    <source>
        <dbReference type="ARBA" id="ARBA00006793"/>
    </source>
</evidence>
<proteinExistence type="inferred from homology"/>
<evidence type="ECO:0000256" key="9">
    <source>
        <dbReference type="ARBA" id="ARBA00023172"/>
    </source>
</evidence>
<evidence type="ECO:0000313" key="14">
    <source>
        <dbReference type="Proteomes" id="UP001432322"/>
    </source>
</evidence>
<dbReference type="GO" id="GO:0000724">
    <property type="term" value="P:double-strand break repair via homologous recombination"/>
    <property type="evidence" value="ECO:0007669"/>
    <property type="project" value="TreeGrafter"/>
</dbReference>
<evidence type="ECO:0000256" key="8">
    <source>
        <dbReference type="ARBA" id="ARBA00023054"/>
    </source>
</evidence>
<keyword evidence="4" id="KW-0158">Chromosome</keyword>
<evidence type="ECO:0008006" key="15">
    <source>
        <dbReference type="Google" id="ProtNLM"/>
    </source>
</evidence>
<feature type="coiled-coil region" evidence="12">
    <location>
        <begin position="64"/>
        <end position="216"/>
    </location>
</feature>
<dbReference type="GO" id="GO:0003684">
    <property type="term" value="F:damaged DNA binding"/>
    <property type="evidence" value="ECO:0007669"/>
    <property type="project" value="TreeGrafter"/>
</dbReference>
<keyword evidence="14" id="KW-1185">Reference proteome</keyword>
<evidence type="ECO:0000256" key="1">
    <source>
        <dbReference type="ARBA" id="ARBA00004123"/>
    </source>
</evidence>
<name>A0AAV5VAN6_9BILA</name>
<keyword evidence="9" id="KW-0233">DNA recombination</keyword>
<dbReference type="EMBL" id="BTSY01000002">
    <property type="protein sequence ID" value="GMT14949.1"/>
    <property type="molecule type" value="Genomic_DNA"/>
</dbReference>
<dbReference type="GO" id="GO:0030915">
    <property type="term" value="C:Smc5-Smc6 complex"/>
    <property type="evidence" value="ECO:0007669"/>
    <property type="project" value="TreeGrafter"/>
</dbReference>
<dbReference type="Gene3D" id="3.40.50.300">
    <property type="entry name" value="P-loop containing nucleotide triphosphate hydrolases"/>
    <property type="match status" value="1"/>
</dbReference>
<dbReference type="PANTHER" id="PTHR19306:SF6">
    <property type="entry name" value="STRUCTURAL MAINTENANCE OF CHROMOSOMES PROTEIN 6"/>
    <property type="match status" value="1"/>
</dbReference>
<dbReference type="GO" id="GO:0035861">
    <property type="term" value="C:site of double-strand break"/>
    <property type="evidence" value="ECO:0007669"/>
    <property type="project" value="TreeGrafter"/>
</dbReference>
<evidence type="ECO:0000256" key="12">
    <source>
        <dbReference type="SAM" id="Coils"/>
    </source>
</evidence>
<keyword evidence="5" id="KW-0547">Nucleotide-binding</keyword>
<keyword evidence="8 12" id="KW-0175">Coiled coil</keyword>
<evidence type="ECO:0000256" key="2">
    <source>
        <dbReference type="ARBA" id="ARBA00004286"/>
    </source>
</evidence>
<comment type="caution">
    <text evidence="13">The sequence shown here is derived from an EMBL/GenBank/DDBJ whole genome shotgun (WGS) entry which is preliminary data.</text>
</comment>
<evidence type="ECO:0000256" key="11">
    <source>
        <dbReference type="ARBA" id="ARBA00023242"/>
    </source>
</evidence>
<feature type="non-terminal residue" evidence="13">
    <location>
        <position position="1"/>
    </location>
</feature>
<keyword evidence="11" id="KW-0539">Nucleus</keyword>
<dbReference type="GO" id="GO:0005524">
    <property type="term" value="F:ATP binding"/>
    <property type="evidence" value="ECO:0007669"/>
    <property type="project" value="UniProtKB-KW"/>
</dbReference>
<comment type="subcellular location">
    <subcellularLocation>
        <location evidence="2">Chromosome</location>
    </subcellularLocation>
    <subcellularLocation>
        <location evidence="1">Nucleus</location>
    </subcellularLocation>
</comment>
<reference evidence="13" key="1">
    <citation type="submission" date="2023-10" db="EMBL/GenBank/DDBJ databases">
        <title>Genome assembly of Pristionchus species.</title>
        <authorList>
            <person name="Yoshida K."/>
            <person name="Sommer R.J."/>
        </authorList>
    </citation>
    <scope>NUCLEOTIDE SEQUENCE</scope>
    <source>
        <strain evidence="13">RS5133</strain>
    </source>
</reference>
<dbReference type="AlphaFoldDB" id="A0AAV5VAN6"/>
<keyword evidence="10" id="KW-0234">DNA repair</keyword>
<organism evidence="13 14">
    <name type="scientific">Pristionchus fissidentatus</name>
    <dbReference type="NCBI Taxonomy" id="1538716"/>
    <lineage>
        <taxon>Eukaryota</taxon>
        <taxon>Metazoa</taxon>
        <taxon>Ecdysozoa</taxon>
        <taxon>Nematoda</taxon>
        <taxon>Chromadorea</taxon>
        <taxon>Rhabditida</taxon>
        <taxon>Rhabditina</taxon>
        <taxon>Diplogasteromorpha</taxon>
        <taxon>Diplogasteroidea</taxon>
        <taxon>Neodiplogasteridae</taxon>
        <taxon>Pristionchus</taxon>
    </lineage>
</organism>
<evidence type="ECO:0000256" key="10">
    <source>
        <dbReference type="ARBA" id="ARBA00023204"/>
    </source>
</evidence>
<dbReference type="PANTHER" id="PTHR19306">
    <property type="entry name" value="STRUCTURAL MAINTENANCE OF CHROMOSOMES 5,6 SMC5, SMC6"/>
    <property type="match status" value="1"/>
</dbReference>
<keyword evidence="7" id="KW-0067">ATP-binding</keyword>